<feature type="transmembrane region" description="Helical" evidence="1">
    <location>
        <begin position="213"/>
        <end position="230"/>
    </location>
</feature>
<keyword evidence="1" id="KW-0812">Transmembrane</keyword>
<keyword evidence="3" id="KW-1185">Reference proteome</keyword>
<dbReference type="EMBL" id="JBHRSZ010000006">
    <property type="protein sequence ID" value="MFC3152274.1"/>
    <property type="molecule type" value="Genomic_DNA"/>
</dbReference>
<name>A0ABV7HHR8_9GAMM</name>
<dbReference type="RefSeq" id="WP_386722202.1">
    <property type="nucleotide sequence ID" value="NZ_JBHRSZ010000006.1"/>
</dbReference>
<accession>A0ABV7HHR8</accession>
<evidence type="ECO:0000313" key="3">
    <source>
        <dbReference type="Proteomes" id="UP001595476"/>
    </source>
</evidence>
<organism evidence="2 3">
    <name type="scientific">Litoribrevibacter euphylliae</name>
    <dbReference type="NCBI Taxonomy" id="1834034"/>
    <lineage>
        <taxon>Bacteria</taxon>
        <taxon>Pseudomonadati</taxon>
        <taxon>Pseudomonadota</taxon>
        <taxon>Gammaproteobacteria</taxon>
        <taxon>Oceanospirillales</taxon>
        <taxon>Oceanospirillaceae</taxon>
        <taxon>Litoribrevibacter</taxon>
    </lineage>
</organism>
<protein>
    <recommendedName>
        <fullName evidence="4">DUF2207 domain-containing protein</fullName>
    </recommendedName>
</protein>
<proteinExistence type="predicted"/>
<feature type="transmembrane region" description="Helical" evidence="1">
    <location>
        <begin position="6"/>
        <end position="26"/>
    </location>
</feature>
<feature type="transmembrane region" description="Helical" evidence="1">
    <location>
        <begin position="189"/>
        <end position="207"/>
    </location>
</feature>
<evidence type="ECO:0008006" key="4">
    <source>
        <dbReference type="Google" id="ProtNLM"/>
    </source>
</evidence>
<keyword evidence="1" id="KW-1133">Transmembrane helix</keyword>
<evidence type="ECO:0000256" key="1">
    <source>
        <dbReference type="SAM" id="Phobius"/>
    </source>
</evidence>
<evidence type="ECO:0000313" key="2">
    <source>
        <dbReference type="EMBL" id="MFC3152274.1"/>
    </source>
</evidence>
<keyword evidence="1" id="KW-0472">Membrane</keyword>
<feature type="transmembrane region" description="Helical" evidence="1">
    <location>
        <begin position="658"/>
        <end position="680"/>
    </location>
</feature>
<gene>
    <name evidence="2" type="ORF">ACFOEK_14660</name>
</gene>
<reference evidence="3" key="1">
    <citation type="journal article" date="2019" name="Int. J. Syst. Evol. Microbiol.">
        <title>The Global Catalogue of Microorganisms (GCM) 10K type strain sequencing project: providing services to taxonomists for standard genome sequencing and annotation.</title>
        <authorList>
            <consortium name="The Broad Institute Genomics Platform"/>
            <consortium name="The Broad Institute Genome Sequencing Center for Infectious Disease"/>
            <person name="Wu L."/>
            <person name="Ma J."/>
        </authorList>
    </citation>
    <scope>NUCLEOTIDE SEQUENCE [LARGE SCALE GENOMIC DNA]</scope>
    <source>
        <strain evidence="3">KCTC 52438</strain>
    </source>
</reference>
<sequence length="702" mass="79843">MNAFIFFAQLAIAILMLIAAASFYWGRNKATNRSNSLRFTEQPVRKITDEERSAISHLFNEALDVDDVYTIEGQFDYVHMEFNNAESTYATIDGYRVNLPINAIPFIQTENNHAEVAWTHDELYILRLNDQYDVVENSKDSQAVSEGLDKLISGERGNIDALGLEVLYTRPATLNEVKAIEGSQIGMRFFFLIPLMVLALVLISTFLGPTATIMALVPCLLMFYFLFFRYPKQAAGTHTIAKVRGRIHGFLTQEHQKDLQLYFKDYEAGERMLSYTVPEAWLEDFTMHFRKEGEPSEPIDFEICVGHDNILSIADGRSVEADAQQTPLYRYAKHVSTALCLGVVLFMLSAVQEGDNPNLGEMGVYYLLNDKPQHHMTTPNQFIHSNLQVGDKLSLNGSRACYIDTDRWSSDLFCERFGFVETPSSLTLSDPNNQRVLSYFAEGGEEKTFPLIHQTAYMMASIQLTMAQKQIAQREDIFKLTNANAQMIAHTIEPVCDLSEHCETLKSELVALWKEKMNITDCKDKECWTAMMTADSKDKRAEYVVRSDIPGYRNALNSFHKDLRKLVYTDLVNTINRVEARWLIEPERRSEALLDAGHYITGLTRSISQRSIDRVLSTYQELQSFELTGRVTDIEELEGQTVIRVDSTLTDDVMEHAAMLWVLYRITLALFIAHLLVIAVRITLNIINKKSSTSGRDTLTVS</sequence>
<dbReference type="Proteomes" id="UP001595476">
    <property type="component" value="Unassembled WGS sequence"/>
</dbReference>
<comment type="caution">
    <text evidence="2">The sequence shown here is derived from an EMBL/GenBank/DDBJ whole genome shotgun (WGS) entry which is preliminary data.</text>
</comment>